<dbReference type="EMBL" id="KM190144">
    <property type="protein sequence ID" value="AII27546.1"/>
    <property type="molecule type" value="Genomic_DNA"/>
</dbReference>
<feature type="transmembrane region" description="Helical" evidence="1">
    <location>
        <begin position="20"/>
        <end position="38"/>
    </location>
</feature>
<dbReference type="Proteomes" id="UP000028961">
    <property type="component" value="Segment"/>
</dbReference>
<dbReference type="OrthoDB" id="23305at10239"/>
<protein>
    <recommendedName>
        <fullName evidence="4">I-spanin</fullName>
    </recommendedName>
</protein>
<dbReference type="KEGG" id="vg:22475344"/>
<organism evidence="2 3">
    <name type="scientific">Escherichia phage Av-05</name>
    <dbReference type="NCBI Taxonomy" id="1527519"/>
    <lineage>
        <taxon>Viruses</taxon>
        <taxon>Duplodnaviria</taxon>
        <taxon>Heunggongvirae</taxon>
        <taxon>Uroviricota</taxon>
        <taxon>Caudoviricetes</taxon>
        <taxon>Vequintavirinae</taxon>
        <taxon>Avunavirus</taxon>
        <taxon>Avunavirus Av05</taxon>
    </lineage>
</organism>
<sequence>MIWFKTLLTFFSKNIKQIGVVLCGVVLVCGILGIKHWYNDQLTSSYNAGVSDTDLKWERINQQVRDHNNAFKKQQQDKIDELSTMLVQEREINNQLKENLDKKIKSYSKTQAGKQVCLDNQFVDIYNDSLGSK</sequence>
<evidence type="ECO:0000313" key="3">
    <source>
        <dbReference type="Proteomes" id="UP000028961"/>
    </source>
</evidence>
<dbReference type="GeneID" id="22475344"/>
<keyword evidence="3" id="KW-1185">Reference proteome</keyword>
<accession>A0A076G5L6</accession>
<dbReference type="RefSeq" id="YP_009111077.1">
    <property type="nucleotide sequence ID" value="NC_025830.1"/>
</dbReference>
<gene>
    <name evidence="2" type="ORF">Av05_003</name>
</gene>
<name>A0A076G5L6_9CAUD</name>
<evidence type="ECO:0008006" key="4">
    <source>
        <dbReference type="Google" id="ProtNLM"/>
    </source>
</evidence>
<keyword evidence="1" id="KW-1133">Transmembrane helix</keyword>
<evidence type="ECO:0000313" key="2">
    <source>
        <dbReference type="EMBL" id="AII27546.1"/>
    </source>
</evidence>
<evidence type="ECO:0000256" key="1">
    <source>
        <dbReference type="SAM" id="Phobius"/>
    </source>
</evidence>
<reference evidence="2 3" key="1">
    <citation type="journal article" date="2015" name="Genome Announc.">
        <title>Genomic Analysis of Broad-Host-Range Enterobacteriophage Av-05.</title>
        <authorList>
            <person name="Amarillas L."/>
            <person name="Lopez-Cuevas O."/>
            <person name="Leon-Felix J."/>
            <person name="Castro-Del Campo N."/>
            <person name="Gerba C.P."/>
            <person name="Chaidez C."/>
        </authorList>
    </citation>
    <scope>NUCLEOTIDE SEQUENCE [LARGE SCALE GENOMIC DNA]</scope>
</reference>
<keyword evidence="1" id="KW-0472">Membrane</keyword>
<keyword evidence="1" id="KW-0812">Transmembrane</keyword>
<proteinExistence type="predicted"/>